<evidence type="ECO:0000256" key="1">
    <source>
        <dbReference type="ARBA" id="ARBA00004173"/>
    </source>
</evidence>
<gene>
    <name evidence="9" type="ORF">E0L32_007060</name>
</gene>
<dbReference type="GO" id="GO:0046872">
    <property type="term" value="F:metal ion binding"/>
    <property type="evidence" value="ECO:0007669"/>
    <property type="project" value="UniProtKB-KW"/>
</dbReference>
<dbReference type="Pfam" id="PF09243">
    <property type="entry name" value="Rsm22"/>
    <property type="match status" value="1"/>
</dbReference>
<dbReference type="AlphaFoldDB" id="A0A507B0D4"/>
<reference evidence="9 10" key="1">
    <citation type="submission" date="2019-06" db="EMBL/GenBank/DDBJ databases">
        <title>Draft genome sequence of the filamentous fungus Phialemoniopsis curvata isolated from diesel fuel.</title>
        <authorList>
            <person name="Varaljay V.A."/>
            <person name="Lyon W.J."/>
            <person name="Crouch A.L."/>
            <person name="Drake C.E."/>
            <person name="Hollomon J.M."/>
            <person name="Nadeau L.J."/>
            <person name="Nunn H.S."/>
            <person name="Stevenson B.S."/>
            <person name="Bojanowski C.L."/>
            <person name="Crookes-Goodson W.J."/>
        </authorList>
    </citation>
    <scope>NUCLEOTIDE SEQUENCE [LARGE SCALE GENOMIC DNA]</scope>
    <source>
        <strain evidence="9 10">D216</strain>
    </source>
</reference>
<dbReference type="GO" id="GO:0005763">
    <property type="term" value="C:mitochondrial small ribosomal subunit"/>
    <property type="evidence" value="ECO:0007669"/>
    <property type="project" value="TreeGrafter"/>
</dbReference>
<feature type="region of interest" description="Disordered" evidence="8">
    <location>
        <begin position="216"/>
        <end position="255"/>
    </location>
</feature>
<keyword evidence="5" id="KW-0411">Iron-sulfur</keyword>
<comment type="function">
    <text evidence="7">Mitochondrial ribosome (mitoribosome) assembly factor. Binds at the interface of the head and body domains of the mitochondrial small ribosomal subunit (mt-SSU), occluding the mRNA channel and preventing compaction of the head domain towards the body. Probable inactive methyltransferase: retains the characteristic folding and ability to bind S-adenosyl-L-methionine, but it probably lost its methyltransferase activity.</text>
</comment>
<dbReference type="InterPro" id="IPR052571">
    <property type="entry name" value="Mt_RNA_Methyltransferase"/>
</dbReference>
<keyword evidence="6" id="KW-0496">Mitochondrion</keyword>
<dbReference type="Proteomes" id="UP000319257">
    <property type="component" value="Unassembled WGS sequence"/>
</dbReference>
<feature type="compositionally biased region" description="Basic and acidic residues" evidence="8">
    <location>
        <begin position="784"/>
        <end position="796"/>
    </location>
</feature>
<dbReference type="PANTHER" id="PTHR13184">
    <property type="entry name" value="37S RIBOSOMAL PROTEIN S22"/>
    <property type="match status" value="1"/>
</dbReference>
<keyword evidence="4" id="KW-0408">Iron</keyword>
<evidence type="ECO:0000256" key="3">
    <source>
        <dbReference type="ARBA" id="ARBA00022946"/>
    </source>
</evidence>
<comment type="subcellular location">
    <subcellularLocation>
        <location evidence="1">Mitochondrion</location>
    </subcellularLocation>
</comment>
<dbReference type="InterPro" id="IPR015324">
    <property type="entry name" value="Ribosomal_Rsm22-like"/>
</dbReference>
<feature type="compositionally biased region" description="Acidic residues" evidence="8">
    <location>
        <begin position="220"/>
        <end position="244"/>
    </location>
</feature>
<evidence type="ECO:0000313" key="10">
    <source>
        <dbReference type="Proteomes" id="UP000319257"/>
    </source>
</evidence>
<comment type="caution">
    <text evidence="9">The sequence shown here is derived from an EMBL/GenBank/DDBJ whole genome shotgun (WGS) entry which is preliminary data.</text>
</comment>
<evidence type="ECO:0000313" key="9">
    <source>
        <dbReference type="EMBL" id="TPX12174.1"/>
    </source>
</evidence>
<evidence type="ECO:0000256" key="7">
    <source>
        <dbReference type="ARBA" id="ARBA00045681"/>
    </source>
</evidence>
<dbReference type="PANTHER" id="PTHR13184:SF5">
    <property type="entry name" value="METHYLTRANSFERASE-LIKE PROTEIN 17, MITOCHONDRIAL"/>
    <property type="match status" value="1"/>
</dbReference>
<evidence type="ECO:0000256" key="5">
    <source>
        <dbReference type="ARBA" id="ARBA00023014"/>
    </source>
</evidence>
<accession>A0A507B0D4</accession>
<dbReference type="STRING" id="1093900.A0A507B0D4"/>
<dbReference type="GO" id="GO:0006412">
    <property type="term" value="P:translation"/>
    <property type="evidence" value="ECO:0007669"/>
    <property type="project" value="InterPro"/>
</dbReference>
<evidence type="ECO:0000256" key="2">
    <source>
        <dbReference type="ARBA" id="ARBA00022723"/>
    </source>
</evidence>
<keyword evidence="10" id="KW-1185">Reference proteome</keyword>
<dbReference type="OrthoDB" id="421327at2759"/>
<dbReference type="InParanoid" id="A0A507B0D4"/>
<evidence type="ECO:0000256" key="8">
    <source>
        <dbReference type="SAM" id="MobiDB-lite"/>
    </source>
</evidence>
<dbReference type="GO" id="GO:0003735">
    <property type="term" value="F:structural constituent of ribosome"/>
    <property type="evidence" value="ECO:0007669"/>
    <property type="project" value="TreeGrafter"/>
</dbReference>
<dbReference type="RefSeq" id="XP_030993885.1">
    <property type="nucleotide sequence ID" value="XM_031141762.1"/>
</dbReference>
<sequence>MLAARRASNACPQCRQQLQLLFEHGFSSPTPTLLARRRMFPASLVLAPSGARHRAAFATSRIVRQDGRVETTPKRGDEDVEAIVRQAKEMFGDTLPAGYLSQEEFKLYTRLYGEPLRSTTAEDVGLPARDEGDNKNTAQMNTLFREGEHGGLEEVLYTLDTARTATEEVDLSLEIDVGELRPPTAAQIDYLNAHAKSKREYDALLKLQRDFEAASLRPLEEEEIEEEPEEEPEEEEDEDFEDEPGAVFHTVGETGGRLHNLTREGLFGTNPSTVHLPKDDMVLPITELLGRTDTKHIRQTAEKVFGGPGLPYSVATPQSKKNLPQKGIAMQATQHRMSEIEADAYIATVFPGVYSSAMSALVEVRKRLGSEWIRGLLARRDGHAPRVLDVGAGGAGLAAWNDVFKAEWDALRERGEVQTVLPPEGKKAEKTVIVGSDNLRHRVSRFLHNTTFLPRLPDYLHSAENVDRLLDAPATPQPRKTYDIIIASHLLMPLDKDFKRKDLIDNLWAQLNPEGGLLIVLEKGHPRGFEAVADARMRILEEYISPHGLEEAANAIEQDSGRIREPGMVVAPCTNQQKCPMYLNPGLTPGRKDFCHFSQRFIRPPFLQKILGATHRNHEDVRFSYVAVRRGEQLPTPQDAAEPPARELVQGAEATDRAFTGYEGTEDLPHPLSLPRSILPPLKRHGHVTFDLCTPAGHIERWTVPRSFSKKAYHDARKASWGDLWALGAKTRVRRDIRLGRGGKTGAIPLDGGVRAANAVAEAGKKAKPRVIELHAGPDGIHGASEKFPRGRAPRERRSKRGRRQQIKDLLQELKENEFTA</sequence>
<protein>
    <submittedName>
        <fullName evidence="9">Uncharacterized protein</fullName>
    </submittedName>
</protein>
<evidence type="ECO:0000256" key="6">
    <source>
        <dbReference type="ARBA" id="ARBA00023128"/>
    </source>
</evidence>
<dbReference type="InterPro" id="IPR029063">
    <property type="entry name" value="SAM-dependent_MTases_sf"/>
</dbReference>
<dbReference type="SUPFAM" id="SSF53335">
    <property type="entry name" value="S-adenosyl-L-methionine-dependent methyltransferases"/>
    <property type="match status" value="1"/>
</dbReference>
<keyword evidence="3" id="KW-0809">Transit peptide</keyword>
<dbReference type="GeneID" id="41974507"/>
<dbReference type="EMBL" id="SKBQ01000042">
    <property type="protein sequence ID" value="TPX12174.1"/>
    <property type="molecule type" value="Genomic_DNA"/>
</dbReference>
<proteinExistence type="predicted"/>
<keyword evidence="2" id="KW-0479">Metal-binding</keyword>
<dbReference type="GO" id="GO:0051536">
    <property type="term" value="F:iron-sulfur cluster binding"/>
    <property type="evidence" value="ECO:0007669"/>
    <property type="project" value="UniProtKB-KW"/>
</dbReference>
<organism evidence="9 10">
    <name type="scientific">Thyridium curvatum</name>
    <dbReference type="NCBI Taxonomy" id="1093900"/>
    <lineage>
        <taxon>Eukaryota</taxon>
        <taxon>Fungi</taxon>
        <taxon>Dikarya</taxon>
        <taxon>Ascomycota</taxon>
        <taxon>Pezizomycotina</taxon>
        <taxon>Sordariomycetes</taxon>
        <taxon>Sordariomycetidae</taxon>
        <taxon>Thyridiales</taxon>
        <taxon>Thyridiaceae</taxon>
        <taxon>Thyridium</taxon>
    </lineage>
</organism>
<feature type="region of interest" description="Disordered" evidence="8">
    <location>
        <begin position="776"/>
        <end position="806"/>
    </location>
</feature>
<evidence type="ECO:0000256" key="4">
    <source>
        <dbReference type="ARBA" id="ARBA00023004"/>
    </source>
</evidence>
<name>A0A507B0D4_9PEZI</name>
<dbReference type="GO" id="GO:0008168">
    <property type="term" value="F:methyltransferase activity"/>
    <property type="evidence" value="ECO:0007669"/>
    <property type="project" value="InterPro"/>
</dbReference>